<dbReference type="InterPro" id="IPR036866">
    <property type="entry name" value="RibonucZ/Hydroxyglut_hydro"/>
</dbReference>
<dbReference type="AlphaFoldDB" id="A0A381PVZ0"/>
<evidence type="ECO:0000256" key="1">
    <source>
        <dbReference type="SAM" id="MobiDB-lite"/>
    </source>
</evidence>
<dbReference type="SUPFAM" id="SSF51206">
    <property type="entry name" value="cAMP-binding domain-like"/>
    <property type="match status" value="2"/>
</dbReference>
<dbReference type="SUPFAM" id="SSF56281">
    <property type="entry name" value="Metallo-hydrolase/oxidoreductase"/>
    <property type="match status" value="1"/>
</dbReference>
<dbReference type="CDD" id="cd00038">
    <property type="entry name" value="CAP_ED"/>
    <property type="match status" value="1"/>
</dbReference>
<dbReference type="PROSITE" id="PS50042">
    <property type="entry name" value="CNMP_BINDING_3"/>
    <property type="match status" value="1"/>
</dbReference>
<name>A0A381PVZ0_9ZZZZ</name>
<organism evidence="3">
    <name type="scientific">marine metagenome</name>
    <dbReference type="NCBI Taxonomy" id="408172"/>
    <lineage>
        <taxon>unclassified sequences</taxon>
        <taxon>metagenomes</taxon>
        <taxon>ecological metagenomes</taxon>
    </lineage>
</organism>
<dbReference type="EMBL" id="UINC01001103">
    <property type="protein sequence ID" value="SUZ70824.1"/>
    <property type="molecule type" value="Genomic_DNA"/>
</dbReference>
<sequence>MSKIVKSKIAAGIYWLEVPEAELFVLCGCPADSVKHLMKAGKISNIEEEIDFSKSGSDQTQHTHGTVTNETGPNAILLSDLSVQNGDIANLAEFPVLQMLYRQGMLLPNHPNNTGAKPLLIGHKNMVSAQMNYIHRGNYGLTSLEEILEAGITRVQAEEMMRIKLFFAFGEIHPSSDLLEARIVDQKPVEILNGVWVVRKNINCYEFLYQDERVEVDLNLGKNESYETPYKLENHHFKREYFSIVHTGEGDGWDINRPCMASVLSFQGKIFLIDVGPNIAYTLNAIGVDTNEVEGIFHTHAHDDHFAGLASLIRANHRIKYYSTPLVRASVSKKLCSLLSIKENTFKDYFEVCDLEFDKWNNINGLEVQPVFSPHPVETNILFFRTLWENGYSTYAHLADVASHDVLKKMVEEDKKMPGISKKLMKKVWGDYLSPVQVKKIDIGGGIIHGKAKDFKADKSEKIILAHTAHKLTQDEKIIGCGVTFGSTDMLIEGHEDYALEFGGDYLRGYYPKVEDSEIHLLLNCERESVSVGTILLRDQEIPEYVCLVLTGVAELLSTKEKTSYQLSSGSLIGDLAVLFGLKSKGTYRALSYIETLKIPAVLFKEFVNRNQLMKQLQKTQETIEFLEQTWLFGESISSPIQSRIAQSITAKKYKKGEKIECTGLMLVKKGKVELTSRKSGKQERQLMVKEGDFWGGEKMISNENISVNARANTSTTIYNITDIEILQQIPIVRWKMLEQTEKRE</sequence>
<feature type="region of interest" description="Disordered" evidence="1">
    <location>
        <begin position="52"/>
        <end position="71"/>
    </location>
</feature>
<evidence type="ECO:0000313" key="3">
    <source>
        <dbReference type="EMBL" id="SUZ70824.1"/>
    </source>
</evidence>
<evidence type="ECO:0000259" key="2">
    <source>
        <dbReference type="PROSITE" id="PS50042"/>
    </source>
</evidence>
<dbReference type="Gene3D" id="3.60.15.10">
    <property type="entry name" value="Ribonuclease Z/Hydroxyacylglutathione hydrolase-like"/>
    <property type="match status" value="1"/>
</dbReference>
<feature type="compositionally biased region" description="Polar residues" evidence="1">
    <location>
        <begin position="54"/>
        <end position="71"/>
    </location>
</feature>
<dbReference type="InterPro" id="IPR014710">
    <property type="entry name" value="RmlC-like_jellyroll"/>
</dbReference>
<dbReference type="InterPro" id="IPR000595">
    <property type="entry name" value="cNMP-bd_dom"/>
</dbReference>
<dbReference type="Pfam" id="PF23023">
    <property type="entry name" value="Anti-Pycsar_Apyc1"/>
    <property type="match status" value="1"/>
</dbReference>
<gene>
    <name evidence="3" type="ORF">METZ01_LOCUS23678</name>
</gene>
<dbReference type="InterPro" id="IPR018490">
    <property type="entry name" value="cNMP-bd_dom_sf"/>
</dbReference>
<protein>
    <recommendedName>
        <fullName evidence="2">Cyclic nucleotide-binding domain-containing protein</fullName>
    </recommendedName>
</protein>
<reference evidence="3" key="1">
    <citation type="submission" date="2018-05" db="EMBL/GenBank/DDBJ databases">
        <authorList>
            <person name="Lanie J.A."/>
            <person name="Ng W.-L."/>
            <person name="Kazmierczak K.M."/>
            <person name="Andrzejewski T.M."/>
            <person name="Davidsen T.M."/>
            <person name="Wayne K.J."/>
            <person name="Tettelin H."/>
            <person name="Glass J.I."/>
            <person name="Rusch D."/>
            <person name="Podicherti R."/>
            <person name="Tsui H.-C.T."/>
            <person name="Winkler M.E."/>
        </authorList>
    </citation>
    <scope>NUCLEOTIDE SEQUENCE</scope>
</reference>
<feature type="domain" description="Cyclic nucleotide-binding" evidence="2">
    <location>
        <begin position="533"/>
        <end position="616"/>
    </location>
</feature>
<proteinExistence type="predicted"/>
<dbReference type="Pfam" id="PF00027">
    <property type="entry name" value="cNMP_binding"/>
    <property type="match status" value="1"/>
</dbReference>
<accession>A0A381PVZ0</accession>
<dbReference type="Gene3D" id="2.60.120.10">
    <property type="entry name" value="Jelly Rolls"/>
    <property type="match status" value="2"/>
</dbReference>